<dbReference type="Proteomes" id="UP000193144">
    <property type="component" value="Unassembled WGS sequence"/>
</dbReference>
<comment type="caution">
    <text evidence="3">The sequence shown here is derived from an EMBL/GenBank/DDBJ whole genome shotgun (WGS) entry which is preliminary data.</text>
</comment>
<organism evidence="3 4">
    <name type="scientific">Clohesyomyces aquaticus</name>
    <dbReference type="NCBI Taxonomy" id="1231657"/>
    <lineage>
        <taxon>Eukaryota</taxon>
        <taxon>Fungi</taxon>
        <taxon>Dikarya</taxon>
        <taxon>Ascomycota</taxon>
        <taxon>Pezizomycotina</taxon>
        <taxon>Dothideomycetes</taxon>
        <taxon>Pleosporomycetidae</taxon>
        <taxon>Pleosporales</taxon>
        <taxon>Lindgomycetaceae</taxon>
        <taxon>Clohesyomyces</taxon>
    </lineage>
</organism>
<gene>
    <name evidence="3" type="ORF">BCR34DRAFT_24034</name>
</gene>
<dbReference type="EMBL" id="MCFA01000011">
    <property type="protein sequence ID" value="ORY17676.1"/>
    <property type="molecule type" value="Genomic_DNA"/>
</dbReference>
<keyword evidence="2" id="KW-1133">Transmembrane helix</keyword>
<proteinExistence type="predicted"/>
<evidence type="ECO:0000313" key="3">
    <source>
        <dbReference type="EMBL" id="ORY17676.1"/>
    </source>
</evidence>
<keyword evidence="2" id="KW-0472">Membrane</keyword>
<evidence type="ECO:0000256" key="2">
    <source>
        <dbReference type="SAM" id="Phobius"/>
    </source>
</evidence>
<feature type="region of interest" description="Disordered" evidence="1">
    <location>
        <begin position="101"/>
        <end position="123"/>
    </location>
</feature>
<dbReference type="AlphaFoldDB" id="A0A1Y2A588"/>
<feature type="transmembrane region" description="Helical" evidence="2">
    <location>
        <begin position="38"/>
        <end position="59"/>
    </location>
</feature>
<evidence type="ECO:0000256" key="1">
    <source>
        <dbReference type="SAM" id="MobiDB-lite"/>
    </source>
</evidence>
<protein>
    <submittedName>
        <fullName evidence="3">Uncharacterized protein</fullName>
    </submittedName>
</protein>
<reference evidence="3 4" key="1">
    <citation type="submission" date="2016-07" db="EMBL/GenBank/DDBJ databases">
        <title>Pervasive Adenine N6-methylation of Active Genes in Fungi.</title>
        <authorList>
            <consortium name="DOE Joint Genome Institute"/>
            <person name="Mondo S.J."/>
            <person name="Dannebaum R.O."/>
            <person name="Kuo R.C."/>
            <person name="Labutti K."/>
            <person name="Haridas S."/>
            <person name="Kuo A."/>
            <person name="Salamov A."/>
            <person name="Ahrendt S.R."/>
            <person name="Lipzen A."/>
            <person name="Sullivan W."/>
            <person name="Andreopoulos W.B."/>
            <person name="Clum A."/>
            <person name="Lindquist E."/>
            <person name="Daum C."/>
            <person name="Ramamoorthy G.K."/>
            <person name="Gryganskyi A."/>
            <person name="Culley D."/>
            <person name="Magnuson J.K."/>
            <person name="James T.Y."/>
            <person name="O'Malley M.A."/>
            <person name="Stajich J.E."/>
            <person name="Spatafora J.W."/>
            <person name="Visel A."/>
            <person name="Grigoriev I.V."/>
        </authorList>
    </citation>
    <scope>NUCLEOTIDE SEQUENCE [LARGE SCALE GENOMIC DNA]</scope>
    <source>
        <strain evidence="3 4">CBS 115471</strain>
    </source>
</reference>
<keyword evidence="4" id="KW-1185">Reference proteome</keyword>
<feature type="transmembrane region" description="Helical" evidence="2">
    <location>
        <begin position="65"/>
        <end position="82"/>
    </location>
</feature>
<sequence length="123" mass="14319">MVVTMHTFWSLKVHIVFTDRCTRWHSTWLDFRMVFQPLIYILVNLFGAPVPLDIFTIVVSIPRASLIWVVWSWLLDPSYLLLKMLQTARTFIPIPQLGMHSSEPPSPLQNSRHQPTISPSLSY</sequence>
<feature type="compositionally biased region" description="Polar residues" evidence="1">
    <location>
        <begin position="108"/>
        <end position="123"/>
    </location>
</feature>
<accession>A0A1Y2A588</accession>
<evidence type="ECO:0000313" key="4">
    <source>
        <dbReference type="Proteomes" id="UP000193144"/>
    </source>
</evidence>
<name>A0A1Y2A588_9PLEO</name>
<keyword evidence="2" id="KW-0812">Transmembrane</keyword>